<organism evidence="4 5">
    <name type="scientific">Candidatus Spechtbacteria bacterium RIFCSPLOWO2_01_FULL_46_10</name>
    <dbReference type="NCBI Taxonomy" id="1802163"/>
    <lineage>
        <taxon>Bacteria</taxon>
        <taxon>Candidatus Spechtiibacteriota</taxon>
    </lineage>
</organism>
<evidence type="ECO:0000256" key="1">
    <source>
        <dbReference type="ARBA" id="ARBA00010523"/>
    </source>
</evidence>
<comment type="similarity">
    <text evidence="1">Belongs to the PGI/PMI family.</text>
</comment>
<accession>A0A1G2HF14</accession>
<dbReference type="AlphaFoldDB" id="A0A1G2HF14"/>
<evidence type="ECO:0000313" key="4">
    <source>
        <dbReference type="EMBL" id="OGZ61077.1"/>
    </source>
</evidence>
<dbReference type="GO" id="GO:0004476">
    <property type="term" value="F:mannose-6-phosphate isomerase activity"/>
    <property type="evidence" value="ECO:0007669"/>
    <property type="project" value="InterPro"/>
</dbReference>
<dbReference type="GO" id="GO:1901135">
    <property type="term" value="P:carbohydrate derivative metabolic process"/>
    <property type="evidence" value="ECO:0007669"/>
    <property type="project" value="InterPro"/>
</dbReference>
<dbReference type="EMBL" id="MHOI01000030">
    <property type="protein sequence ID" value="OGZ61077.1"/>
    <property type="molecule type" value="Genomic_DNA"/>
</dbReference>
<dbReference type="GO" id="GO:0005975">
    <property type="term" value="P:carbohydrate metabolic process"/>
    <property type="evidence" value="ECO:0007669"/>
    <property type="project" value="InterPro"/>
</dbReference>
<dbReference type="SUPFAM" id="SSF53697">
    <property type="entry name" value="SIS domain"/>
    <property type="match status" value="1"/>
</dbReference>
<dbReference type="PROSITE" id="PS51464">
    <property type="entry name" value="SIS"/>
    <property type="match status" value="1"/>
</dbReference>
<dbReference type="Proteomes" id="UP000179153">
    <property type="component" value="Unassembled WGS sequence"/>
</dbReference>
<dbReference type="GO" id="GO:0097367">
    <property type="term" value="F:carbohydrate derivative binding"/>
    <property type="evidence" value="ECO:0007669"/>
    <property type="project" value="InterPro"/>
</dbReference>
<name>A0A1G2HF14_9BACT</name>
<sequence>MRQDILGIPQQFALGYELARAIKSRRVNPQSVIIYGMGGSALPGELLQLFAKSLSLKKPIYINRDYELPPYADKKDMHIFISYSGNTEETLSAYKEARRQAFPHMIIIASGGTLMADAQKNGITAVLVPGGIQPRMALGYQFAALLGVLERMGIIATQQDMITRLAKTLNSKILEKEGKKLAKKFNDKILTFYAPDEYRALAYILKIQMNENGKTHAFLNTIPEMQHNELMAARDNKPIQPVILNPLTHGTWKRRVAIIKSLLPQAHTIDINNKNIYNGVFATLTLGNWISYYTALNNNIDPSPVHLVEALKKELA</sequence>
<dbReference type="STRING" id="1802163.A2932_02270"/>
<dbReference type="InterPro" id="IPR035484">
    <property type="entry name" value="SIS_PGI/PMI_1"/>
</dbReference>
<gene>
    <name evidence="4" type="ORF">A2932_02270</name>
</gene>
<dbReference type="GO" id="GO:0004347">
    <property type="term" value="F:glucose-6-phosphate isomerase activity"/>
    <property type="evidence" value="ECO:0007669"/>
    <property type="project" value="InterPro"/>
</dbReference>
<dbReference type="InterPro" id="IPR019490">
    <property type="entry name" value="Glu6P/Mann6P_isomerase_C"/>
</dbReference>
<dbReference type="Gene3D" id="3.40.50.10490">
    <property type="entry name" value="Glucose-6-phosphate isomerase like protein, domain 1"/>
    <property type="match status" value="2"/>
</dbReference>
<protein>
    <recommendedName>
        <fullName evidence="3">SIS domain-containing protein</fullName>
    </recommendedName>
</protein>
<evidence type="ECO:0000313" key="5">
    <source>
        <dbReference type="Proteomes" id="UP000179153"/>
    </source>
</evidence>
<dbReference type="Pfam" id="PF10432">
    <property type="entry name" value="bact-PGI_C"/>
    <property type="match status" value="1"/>
</dbReference>
<evidence type="ECO:0000256" key="2">
    <source>
        <dbReference type="ARBA" id="ARBA00023235"/>
    </source>
</evidence>
<comment type="caution">
    <text evidence="4">The sequence shown here is derived from an EMBL/GenBank/DDBJ whole genome shotgun (WGS) entry which is preliminary data.</text>
</comment>
<keyword evidence="2" id="KW-0413">Isomerase</keyword>
<proteinExistence type="inferred from homology"/>
<evidence type="ECO:0000259" key="3">
    <source>
        <dbReference type="PROSITE" id="PS51464"/>
    </source>
</evidence>
<feature type="domain" description="SIS" evidence="3">
    <location>
        <begin position="18"/>
        <end position="154"/>
    </location>
</feature>
<reference evidence="4 5" key="1">
    <citation type="journal article" date="2016" name="Nat. Commun.">
        <title>Thousands of microbial genomes shed light on interconnected biogeochemical processes in an aquifer system.</title>
        <authorList>
            <person name="Anantharaman K."/>
            <person name="Brown C.T."/>
            <person name="Hug L.A."/>
            <person name="Sharon I."/>
            <person name="Castelle C.J."/>
            <person name="Probst A.J."/>
            <person name="Thomas B.C."/>
            <person name="Singh A."/>
            <person name="Wilkins M.J."/>
            <person name="Karaoz U."/>
            <person name="Brodie E.L."/>
            <person name="Williams K.H."/>
            <person name="Hubbard S.S."/>
            <person name="Banfield J.F."/>
        </authorList>
    </citation>
    <scope>NUCLEOTIDE SEQUENCE [LARGE SCALE GENOMIC DNA]</scope>
</reference>
<dbReference type="CDD" id="cd05017">
    <property type="entry name" value="SIS_PGI_PMI_1"/>
    <property type="match status" value="1"/>
</dbReference>
<dbReference type="InterPro" id="IPR001347">
    <property type="entry name" value="SIS_dom"/>
</dbReference>
<dbReference type="InterPro" id="IPR046348">
    <property type="entry name" value="SIS_dom_sf"/>
</dbReference>